<gene>
    <name evidence="4" type="ORF">ABS648_27040</name>
</gene>
<keyword evidence="1" id="KW-0808">Transferase</keyword>
<dbReference type="Gene3D" id="3.40.630.30">
    <property type="match status" value="1"/>
</dbReference>
<proteinExistence type="predicted"/>
<feature type="domain" description="N-acetyltransferase" evidence="3">
    <location>
        <begin position="8"/>
        <end position="157"/>
    </location>
</feature>
<dbReference type="RefSeq" id="WP_350447107.1">
    <property type="nucleotide sequence ID" value="NZ_CP158373.1"/>
</dbReference>
<dbReference type="GO" id="GO:0016747">
    <property type="term" value="F:acyltransferase activity, transferring groups other than amino-acyl groups"/>
    <property type="evidence" value="ECO:0007669"/>
    <property type="project" value="InterPro"/>
</dbReference>
<dbReference type="PANTHER" id="PTHR43877">
    <property type="entry name" value="AMINOALKYLPHOSPHONATE N-ACETYLTRANSFERASE-RELATED-RELATED"/>
    <property type="match status" value="1"/>
</dbReference>
<keyword evidence="2" id="KW-0012">Acyltransferase</keyword>
<dbReference type="InterPro" id="IPR016181">
    <property type="entry name" value="Acyl_CoA_acyltransferase"/>
</dbReference>
<dbReference type="CDD" id="cd04301">
    <property type="entry name" value="NAT_SF"/>
    <property type="match status" value="1"/>
</dbReference>
<evidence type="ECO:0000259" key="3">
    <source>
        <dbReference type="PROSITE" id="PS51186"/>
    </source>
</evidence>
<dbReference type="InterPro" id="IPR000182">
    <property type="entry name" value="GNAT_dom"/>
</dbReference>
<sequence length="157" mass="17806">MPDQPSPIELLHLESDPQLRAAFPVMQALRPQLPDPEVFIQRVRRQAKQGYRLLGAWRGGQVLALAGYRELENLIHDRFIYVDDLVADPQQRSQGLGGRLLDELARIGSQRGCQRLVLDTALANSLAQRFYFRQGLLSTGLHFSRPLPTPTLRPEED</sequence>
<dbReference type="PROSITE" id="PS51186">
    <property type="entry name" value="GNAT"/>
    <property type="match status" value="1"/>
</dbReference>
<evidence type="ECO:0000256" key="2">
    <source>
        <dbReference type="ARBA" id="ARBA00023315"/>
    </source>
</evidence>
<accession>A0AAU7XZU6</accession>
<dbReference type="InterPro" id="IPR050832">
    <property type="entry name" value="Bact_Acetyltransf"/>
</dbReference>
<organism evidence="4">
    <name type="scientific">Pseudomonas solani</name>
    <dbReference type="NCBI Taxonomy" id="2731552"/>
    <lineage>
        <taxon>Bacteria</taxon>
        <taxon>Pseudomonadati</taxon>
        <taxon>Pseudomonadota</taxon>
        <taxon>Gammaproteobacteria</taxon>
        <taxon>Pseudomonadales</taxon>
        <taxon>Pseudomonadaceae</taxon>
        <taxon>Pseudomonas</taxon>
    </lineage>
</organism>
<evidence type="ECO:0000256" key="1">
    <source>
        <dbReference type="ARBA" id="ARBA00022679"/>
    </source>
</evidence>
<evidence type="ECO:0000313" key="4">
    <source>
        <dbReference type="EMBL" id="XBY63551.1"/>
    </source>
</evidence>
<name>A0AAU7XZU6_9PSED</name>
<dbReference type="Pfam" id="PF00583">
    <property type="entry name" value="Acetyltransf_1"/>
    <property type="match status" value="1"/>
</dbReference>
<dbReference type="AlphaFoldDB" id="A0AAU7XZU6"/>
<reference evidence="4" key="1">
    <citation type="submission" date="2023-08" db="EMBL/GenBank/DDBJ databases">
        <title>Increased levels of nutrients transform a symbiont into a lethal pathobiont.</title>
        <authorList>
            <person name="Lachnit T."/>
            <person name="Ulrich L."/>
            <person name="Willmer F.M."/>
            <person name="Hasenbein T."/>
            <person name="Steiner L.X."/>
            <person name="Wolters M."/>
            <person name="Herbst E.M."/>
            <person name="Deines P."/>
        </authorList>
    </citation>
    <scope>NUCLEOTIDE SEQUENCE</scope>
    <source>
        <strain evidence="4">T3</strain>
    </source>
</reference>
<dbReference type="PANTHER" id="PTHR43877:SF2">
    <property type="entry name" value="AMINOALKYLPHOSPHONATE N-ACETYLTRANSFERASE-RELATED"/>
    <property type="match status" value="1"/>
</dbReference>
<dbReference type="SUPFAM" id="SSF55729">
    <property type="entry name" value="Acyl-CoA N-acyltransferases (Nat)"/>
    <property type="match status" value="1"/>
</dbReference>
<protein>
    <submittedName>
        <fullName evidence="4">GNAT family N-acetyltransferase</fullName>
    </submittedName>
</protein>
<dbReference type="EMBL" id="CP158373">
    <property type="protein sequence ID" value="XBY63551.1"/>
    <property type="molecule type" value="Genomic_DNA"/>
</dbReference>